<dbReference type="NCBIfam" id="NF001464">
    <property type="entry name" value="PRK00321.1-5"/>
    <property type="match status" value="1"/>
</dbReference>
<sequence length="331" mass="36284">MWFKNLQLYRITDLSKLNADQLDTELRKRPFVPLGATDRLAAGWIPPASHAPDIFAYPNSGAMLIALKTEEKLLPSSVVKEVADERITEIEAKDLRKIGKKEAKEIRERVAEELLPRAFSRSRVLRALIDFEAGWIWVDSATPAKAELLIQFLRESLGTLPTKLPQTQLDPVTAMSTWLEHDAPSNFTLDADCVLKAPGDGGAQVTCRRHDLNSDEVKQHLKTGKLVTQLALSWDERIAFVLTDKLHIKRLTFLDLLEDQIKEANAEDAAAMFDTTLTLLAQEGRGLIAAVIEALGDELGEIAAPAAPIAAPAPAPAPQAAAPAGKVDVPW</sequence>
<comment type="subcellular location">
    <subcellularLocation>
        <location evidence="1 6">Cytoplasm</location>
        <location evidence="1 6">Nucleoid</location>
    </subcellularLocation>
</comment>
<evidence type="ECO:0000256" key="5">
    <source>
        <dbReference type="ARBA" id="ARBA00023172"/>
    </source>
</evidence>
<protein>
    <recommendedName>
        <fullName evidence="3 6">Recombination-associated protein RdgC</fullName>
    </recommendedName>
</protein>
<evidence type="ECO:0000256" key="3">
    <source>
        <dbReference type="ARBA" id="ARBA00022296"/>
    </source>
</evidence>
<dbReference type="EMBL" id="JAUFPU010000004">
    <property type="protein sequence ID" value="MDN3576444.1"/>
    <property type="molecule type" value="Genomic_DNA"/>
</dbReference>
<keyword evidence="9" id="KW-1185">Reference proteome</keyword>
<keyword evidence="5 6" id="KW-0233">DNA recombination</keyword>
<reference evidence="8" key="2">
    <citation type="submission" date="2023-06" db="EMBL/GenBank/DDBJ databases">
        <authorList>
            <person name="Lucena T."/>
            <person name="Sun Q."/>
        </authorList>
    </citation>
    <scope>NUCLEOTIDE SEQUENCE</scope>
    <source>
        <strain evidence="8">CECT 7703</strain>
    </source>
</reference>
<evidence type="ECO:0000313" key="8">
    <source>
        <dbReference type="EMBL" id="MDN3576444.1"/>
    </source>
</evidence>
<keyword evidence="4 6" id="KW-0963">Cytoplasm</keyword>
<dbReference type="RefSeq" id="WP_290331996.1">
    <property type="nucleotide sequence ID" value="NZ_JAUFPU010000004.1"/>
</dbReference>
<accession>A0ABT8B2K1</accession>
<reference evidence="8" key="1">
    <citation type="journal article" date="2014" name="Int. J. Syst. Evol. Microbiol.">
        <title>Complete genome of a new Firmicutes species belonging to the dominant human colonic microbiota ('Ruminococcus bicirculans') reveals two chromosomes and a selective capacity to utilize plant glucans.</title>
        <authorList>
            <consortium name="NISC Comparative Sequencing Program"/>
            <person name="Wegmann U."/>
            <person name="Louis P."/>
            <person name="Goesmann A."/>
            <person name="Henrissat B."/>
            <person name="Duncan S.H."/>
            <person name="Flint H.J."/>
        </authorList>
    </citation>
    <scope>NUCLEOTIDE SEQUENCE</scope>
    <source>
        <strain evidence="8">CECT 7703</strain>
    </source>
</reference>
<evidence type="ECO:0000256" key="6">
    <source>
        <dbReference type="HAMAP-Rule" id="MF_00194"/>
    </source>
</evidence>
<proteinExistence type="inferred from homology"/>
<gene>
    <name evidence="6" type="primary">rdgC</name>
    <name evidence="8" type="ORF">QWZ03_06665</name>
</gene>
<dbReference type="InterPro" id="IPR007476">
    <property type="entry name" value="RdgC"/>
</dbReference>
<dbReference type="HAMAP" id="MF_00194">
    <property type="entry name" value="RdgC"/>
    <property type="match status" value="1"/>
</dbReference>
<evidence type="ECO:0000256" key="2">
    <source>
        <dbReference type="ARBA" id="ARBA00008657"/>
    </source>
</evidence>
<dbReference type="PANTHER" id="PTHR38103:SF1">
    <property type="entry name" value="RECOMBINATION-ASSOCIATED PROTEIN RDGC"/>
    <property type="match status" value="1"/>
</dbReference>
<comment type="similarity">
    <text evidence="2 6">Belongs to the RdgC family.</text>
</comment>
<feature type="region of interest" description="Disordered" evidence="7">
    <location>
        <begin position="310"/>
        <end position="331"/>
    </location>
</feature>
<comment type="caution">
    <text evidence="8">The sequence shown here is derived from an EMBL/GenBank/DDBJ whole genome shotgun (WGS) entry which is preliminary data.</text>
</comment>
<name>A0ABT8B2K1_9NEIS</name>
<comment type="function">
    <text evidence="6">May be involved in recombination.</text>
</comment>
<dbReference type="Pfam" id="PF04381">
    <property type="entry name" value="RdgC"/>
    <property type="match status" value="1"/>
</dbReference>
<dbReference type="Proteomes" id="UP001180081">
    <property type="component" value="Unassembled WGS sequence"/>
</dbReference>
<organism evidence="8 9">
    <name type="scientific">Chitinimonas viridis</name>
    <dbReference type="NCBI Taxonomy" id="664880"/>
    <lineage>
        <taxon>Bacteria</taxon>
        <taxon>Pseudomonadati</taxon>
        <taxon>Pseudomonadota</taxon>
        <taxon>Betaproteobacteria</taxon>
        <taxon>Neisseriales</taxon>
        <taxon>Chitinibacteraceae</taxon>
        <taxon>Chitinimonas</taxon>
    </lineage>
</organism>
<evidence type="ECO:0000313" key="9">
    <source>
        <dbReference type="Proteomes" id="UP001180081"/>
    </source>
</evidence>
<evidence type="ECO:0000256" key="7">
    <source>
        <dbReference type="SAM" id="MobiDB-lite"/>
    </source>
</evidence>
<dbReference type="PANTHER" id="PTHR38103">
    <property type="entry name" value="RECOMBINATION-ASSOCIATED PROTEIN RDGC"/>
    <property type="match status" value="1"/>
</dbReference>
<evidence type="ECO:0000256" key="1">
    <source>
        <dbReference type="ARBA" id="ARBA00004453"/>
    </source>
</evidence>
<evidence type="ECO:0000256" key="4">
    <source>
        <dbReference type="ARBA" id="ARBA00022490"/>
    </source>
</evidence>